<dbReference type="RefSeq" id="XP_038077227.1">
    <property type="nucleotide sequence ID" value="XM_038221299.1"/>
</dbReference>
<dbReference type="PANTHER" id="PTHR10824">
    <property type="entry name" value="ACYL-COENZYME A THIOESTERASE-RELATED"/>
    <property type="match status" value="1"/>
</dbReference>
<evidence type="ECO:0000313" key="4">
    <source>
        <dbReference type="EnsemblMetazoa" id="XP_038077227.1"/>
    </source>
</evidence>
<dbReference type="GO" id="GO:0006631">
    <property type="term" value="P:fatty acid metabolic process"/>
    <property type="evidence" value="ECO:0007669"/>
    <property type="project" value="TreeGrafter"/>
</dbReference>
<evidence type="ECO:0000259" key="2">
    <source>
        <dbReference type="Pfam" id="PF04775"/>
    </source>
</evidence>
<dbReference type="OrthoDB" id="6347013at2759"/>
<name>A0A914BP08_PATMI</name>
<dbReference type="Gene3D" id="3.40.50.1820">
    <property type="entry name" value="alpha/beta hydrolase"/>
    <property type="match status" value="1"/>
</dbReference>
<evidence type="ECO:0000259" key="3">
    <source>
        <dbReference type="Pfam" id="PF08840"/>
    </source>
</evidence>
<dbReference type="InterPro" id="IPR016662">
    <property type="entry name" value="Acyl-CoA_thioEstase_long-chain"/>
</dbReference>
<keyword evidence="5" id="KW-1185">Reference proteome</keyword>
<sequence length="319" mass="35128">MATISVSPSSSLMDERVVISVAGLASHCPVTVRSHVTEITKRFQGWAHLIADEDGRVSLDKDPSIGGTYSGVEPMGLFWSLQPCPGQQLGIRFAKKHPDKPVVVILSLHRGHLDETQLATDEPIHVAVAHKWYMRETDVDRIKLTGHDFIRGVVYKPKGPGPFPAVLDMFGTAGGLMEFRAALLASRGYASYALPIFAYEDLSETMLNVDFEYFEEALKWFAAQSYVQPGGIGIVASSMGGSIGLHLAIKYPQLIKATAFVSCPPFMPNVTLNYRGKALPFVWFDTEATTFDDEGVLHPLTGWPAARDIKDKEFIELFL</sequence>
<dbReference type="Pfam" id="PF08840">
    <property type="entry name" value="BAAT_C"/>
    <property type="match status" value="1"/>
</dbReference>
<accession>A0A914BP08</accession>
<dbReference type="Pfam" id="PF04775">
    <property type="entry name" value="Bile_Hydr_Trans"/>
    <property type="match status" value="1"/>
</dbReference>
<comment type="similarity">
    <text evidence="1">Belongs to the C/M/P thioester hydrolase family.</text>
</comment>
<dbReference type="EnsemblMetazoa" id="XM_038221299.1">
    <property type="protein sequence ID" value="XP_038077227.1"/>
    <property type="gene ID" value="LOC119745077"/>
</dbReference>
<dbReference type="InterPro" id="IPR029058">
    <property type="entry name" value="AB_hydrolase_fold"/>
</dbReference>
<dbReference type="InterPro" id="IPR006862">
    <property type="entry name" value="Thio_Ohase/aa_AcTrfase"/>
</dbReference>
<dbReference type="GO" id="GO:0006637">
    <property type="term" value="P:acyl-CoA metabolic process"/>
    <property type="evidence" value="ECO:0007669"/>
    <property type="project" value="InterPro"/>
</dbReference>
<proteinExistence type="inferred from homology"/>
<dbReference type="OMA" id="ESHARYE"/>
<dbReference type="GeneID" id="119745077"/>
<protein>
    <submittedName>
        <fullName evidence="4">Uncharacterized protein</fullName>
    </submittedName>
</protein>
<feature type="domain" description="Acyl-CoA thioester hydrolase/bile acid-CoA amino acid N-acetyltransferase" evidence="2">
    <location>
        <begin position="14"/>
        <end position="144"/>
    </location>
</feature>
<dbReference type="PIRSF" id="PIRSF016521">
    <property type="entry name" value="Acyl-CoA_hydro"/>
    <property type="match status" value="1"/>
</dbReference>
<organism evidence="4 5">
    <name type="scientific">Patiria miniata</name>
    <name type="common">Bat star</name>
    <name type="synonym">Asterina miniata</name>
    <dbReference type="NCBI Taxonomy" id="46514"/>
    <lineage>
        <taxon>Eukaryota</taxon>
        <taxon>Metazoa</taxon>
        <taxon>Echinodermata</taxon>
        <taxon>Eleutherozoa</taxon>
        <taxon>Asterozoa</taxon>
        <taxon>Asteroidea</taxon>
        <taxon>Valvatacea</taxon>
        <taxon>Valvatida</taxon>
        <taxon>Asterinidae</taxon>
        <taxon>Patiria</taxon>
    </lineage>
</organism>
<dbReference type="Gene3D" id="2.60.40.2240">
    <property type="entry name" value="Acyl-CoA thioester hydrolase/BAAT N-terminal domain"/>
    <property type="match status" value="1"/>
</dbReference>
<dbReference type="SUPFAM" id="SSF53474">
    <property type="entry name" value="alpha/beta-Hydrolases"/>
    <property type="match status" value="1"/>
</dbReference>
<dbReference type="GO" id="GO:0047617">
    <property type="term" value="F:fatty acyl-CoA hydrolase activity"/>
    <property type="evidence" value="ECO:0007669"/>
    <property type="project" value="TreeGrafter"/>
</dbReference>
<evidence type="ECO:0000256" key="1">
    <source>
        <dbReference type="ARBA" id="ARBA00006538"/>
    </source>
</evidence>
<dbReference type="InterPro" id="IPR014940">
    <property type="entry name" value="BAAT_C"/>
</dbReference>
<dbReference type="InterPro" id="IPR042490">
    <property type="entry name" value="Thio_Ohase/BAAT_N"/>
</dbReference>
<dbReference type="PANTHER" id="PTHR10824:SF4">
    <property type="entry name" value="ACYL-COENZYME A THIOESTERASE 1-LIKE"/>
    <property type="match status" value="1"/>
</dbReference>
<feature type="domain" description="BAAT/Acyl-CoA thioester hydrolase C-terminal" evidence="3">
    <location>
        <begin position="209"/>
        <end position="298"/>
    </location>
</feature>
<reference evidence="4" key="1">
    <citation type="submission" date="2022-11" db="UniProtKB">
        <authorList>
            <consortium name="EnsemblMetazoa"/>
        </authorList>
    </citation>
    <scope>IDENTIFICATION</scope>
</reference>
<dbReference type="Proteomes" id="UP000887568">
    <property type="component" value="Unplaced"/>
</dbReference>
<evidence type="ECO:0000313" key="5">
    <source>
        <dbReference type="Proteomes" id="UP000887568"/>
    </source>
</evidence>
<dbReference type="AlphaFoldDB" id="A0A914BP08"/>